<dbReference type="GO" id="GO:0005737">
    <property type="term" value="C:cytoplasm"/>
    <property type="evidence" value="ECO:0007669"/>
    <property type="project" value="TreeGrafter"/>
</dbReference>
<sequence length="337" mass="38139">MFSLLQNMQVVVPNMQVVVPGRPQQQCHYWNCSLALTPFCSHDHQALSQAHYGLPMLPAAVLDTHPWVQPGVFDLNLRPLEATREWVFMTTDLPPGRIGLYWRHYETRNNTAYKRSRWHWCLLVDVQARHSWRERFCIARVPVDKDNPENEGKGEAPSGSKRRKLGKDSDLTQPILGGASNPLQVCLRSQSQQTKEMTLSGYEEEMEQVIILQDQLAHRSYMKVFCCSYSHNVAPKGKFITFVSTDAETELKAGIDLLGPVDEIFFYMCCDNEPASDNCTRYDATTHSETTVTDVLTMCTLITGMKVLHMINLSHVLLSEMMPKLLSSTVAASAAED</sequence>
<dbReference type="GO" id="GO:0007264">
    <property type="term" value="P:small GTPase-mediated signal transduction"/>
    <property type="evidence" value="ECO:0007669"/>
    <property type="project" value="InterPro"/>
</dbReference>
<dbReference type="EMBL" id="QGKX02001290">
    <property type="protein sequence ID" value="KAF3537084.1"/>
    <property type="molecule type" value="Genomic_DNA"/>
</dbReference>
<evidence type="ECO:0000313" key="2">
    <source>
        <dbReference type="EMBL" id="KAF3537084.1"/>
    </source>
</evidence>
<dbReference type="AlphaFoldDB" id="A0A8S9QFT2"/>
<proteinExistence type="predicted"/>
<feature type="region of interest" description="Disordered" evidence="1">
    <location>
        <begin position="144"/>
        <end position="177"/>
    </location>
</feature>
<dbReference type="Proteomes" id="UP000712600">
    <property type="component" value="Unassembled WGS sequence"/>
</dbReference>
<reference evidence="2" key="1">
    <citation type="submission" date="2019-12" db="EMBL/GenBank/DDBJ databases">
        <title>Genome sequencing and annotation of Brassica cretica.</title>
        <authorList>
            <person name="Studholme D.J."/>
            <person name="Sarris P."/>
        </authorList>
    </citation>
    <scope>NUCLEOTIDE SEQUENCE</scope>
    <source>
        <strain evidence="2">PFS-109/04</strain>
        <tissue evidence="2">Leaf</tissue>
    </source>
</reference>
<name>A0A8S9QFT2_BRACR</name>
<dbReference type="Gene3D" id="3.30.519.10">
    <property type="entry name" value="Guanine Nucleotide Dissociation Inhibitor, domain 2"/>
    <property type="match status" value="1"/>
</dbReference>
<gene>
    <name evidence="2" type="ORF">F2Q69_00024155</name>
</gene>
<dbReference type="PANTHER" id="PTHR11787">
    <property type="entry name" value="RAB GDP-DISSOCIATION INHIBITOR"/>
    <property type="match status" value="1"/>
</dbReference>
<dbReference type="Pfam" id="PF00996">
    <property type="entry name" value="GDI"/>
    <property type="match status" value="1"/>
</dbReference>
<evidence type="ECO:0000256" key="1">
    <source>
        <dbReference type="SAM" id="MobiDB-lite"/>
    </source>
</evidence>
<evidence type="ECO:0000313" key="3">
    <source>
        <dbReference type="Proteomes" id="UP000712600"/>
    </source>
</evidence>
<dbReference type="PANTHER" id="PTHR11787:SF19">
    <property type="entry name" value="GUANOSINE NUCLEOTIDE DIPHOSPHATE DISSOCIATION INHIBITOR 2"/>
    <property type="match status" value="1"/>
</dbReference>
<organism evidence="2 3">
    <name type="scientific">Brassica cretica</name>
    <name type="common">Mustard</name>
    <dbReference type="NCBI Taxonomy" id="69181"/>
    <lineage>
        <taxon>Eukaryota</taxon>
        <taxon>Viridiplantae</taxon>
        <taxon>Streptophyta</taxon>
        <taxon>Embryophyta</taxon>
        <taxon>Tracheophyta</taxon>
        <taxon>Spermatophyta</taxon>
        <taxon>Magnoliopsida</taxon>
        <taxon>eudicotyledons</taxon>
        <taxon>Gunneridae</taxon>
        <taxon>Pentapetalae</taxon>
        <taxon>rosids</taxon>
        <taxon>malvids</taxon>
        <taxon>Brassicales</taxon>
        <taxon>Brassicaceae</taxon>
        <taxon>Brassiceae</taxon>
        <taxon>Brassica</taxon>
    </lineage>
</organism>
<feature type="compositionally biased region" description="Basic and acidic residues" evidence="1">
    <location>
        <begin position="144"/>
        <end position="154"/>
    </location>
</feature>
<dbReference type="SUPFAM" id="SSF54373">
    <property type="entry name" value="FAD-linked reductases, C-terminal domain"/>
    <property type="match status" value="1"/>
</dbReference>
<dbReference type="InterPro" id="IPR018203">
    <property type="entry name" value="GDP_dissociation_inhibitor"/>
</dbReference>
<accession>A0A8S9QFT2</accession>
<dbReference type="GO" id="GO:0005093">
    <property type="term" value="F:Rab GDP-dissociation inhibitor activity"/>
    <property type="evidence" value="ECO:0007669"/>
    <property type="project" value="TreeGrafter"/>
</dbReference>
<comment type="caution">
    <text evidence="2">The sequence shown here is derived from an EMBL/GenBank/DDBJ whole genome shotgun (WGS) entry which is preliminary data.</text>
</comment>
<dbReference type="GO" id="GO:0016192">
    <property type="term" value="P:vesicle-mediated transport"/>
    <property type="evidence" value="ECO:0007669"/>
    <property type="project" value="TreeGrafter"/>
</dbReference>
<protein>
    <submittedName>
        <fullName evidence="2">Uncharacterized protein</fullName>
    </submittedName>
</protein>